<evidence type="ECO:0000259" key="1">
    <source>
        <dbReference type="Pfam" id="PF00963"/>
    </source>
</evidence>
<dbReference type="InterPro" id="IPR002102">
    <property type="entry name" value="Cohesin_dom"/>
</dbReference>
<dbReference type="GO" id="GO:0030246">
    <property type="term" value="F:carbohydrate binding"/>
    <property type="evidence" value="ECO:0007669"/>
    <property type="project" value="InterPro"/>
</dbReference>
<evidence type="ECO:0000313" key="2">
    <source>
        <dbReference type="EMBL" id="MCQ6961736.1"/>
    </source>
</evidence>
<dbReference type="SUPFAM" id="SSF49384">
    <property type="entry name" value="Carbohydrate-binding domain"/>
    <property type="match status" value="1"/>
</dbReference>
<sequence>MISPHTRSILSITLLFILSASVITATAGAEATIRIFPESARVSETGNFSVEVFIEPGASVSGAEFTLTYDPSLLEVTRVSEGSFLKQSGEQTIFSSGIIDNTNGTVSGVYGLMLGRERILGAGTFASIEFTALGKEDIALIELRDVTVTNSTGAKLPVSVTSGKALIGNVKESDGVKQAGHRQMTLGILALAGLLLAATRKI</sequence>
<dbReference type="CDD" id="cd08547">
    <property type="entry name" value="Type_II_cohesin"/>
    <property type="match status" value="1"/>
</dbReference>
<name>A0AAE3H7S4_9EURY</name>
<dbReference type="Proteomes" id="UP001206983">
    <property type="component" value="Unassembled WGS sequence"/>
</dbReference>
<reference evidence="2 3" key="1">
    <citation type="journal article" date="2011" name="Appl. Environ. Microbiol.">
        <title>Methanogenic archaea isolated from Taiwan's Chelungpu fault.</title>
        <authorList>
            <person name="Wu S.Y."/>
            <person name="Lai M.C."/>
        </authorList>
    </citation>
    <scope>NUCLEOTIDE SEQUENCE [LARGE SCALE GENOMIC DNA]</scope>
    <source>
        <strain evidence="2 3">St545Mb</strain>
    </source>
</reference>
<gene>
    <name evidence="2" type="ORF">PV02_00675</name>
</gene>
<protein>
    <recommendedName>
        <fullName evidence="1">Cohesin domain-containing protein</fullName>
    </recommendedName>
</protein>
<dbReference type="EMBL" id="JTEO01000001">
    <property type="protein sequence ID" value="MCQ6961736.1"/>
    <property type="molecule type" value="Genomic_DNA"/>
</dbReference>
<dbReference type="InterPro" id="IPR008965">
    <property type="entry name" value="CBM2/CBM3_carb-bd_dom_sf"/>
</dbReference>
<dbReference type="GO" id="GO:0000272">
    <property type="term" value="P:polysaccharide catabolic process"/>
    <property type="evidence" value="ECO:0007669"/>
    <property type="project" value="InterPro"/>
</dbReference>
<dbReference type="Gene3D" id="2.60.40.680">
    <property type="match status" value="1"/>
</dbReference>
<feature type="domain" description="Cohesin" evidence="1">
    <location>
        <begin position="47"/>
        <end position="164"/>
    </location>
</feature>
<organism evidence="2 3">
    <name type="scientific">Methanolobus chelungpuianus</name>
    <dbReference type="NCBI Taxonomy" id="502115"/>
    <lineage>
        <taxon>Archaea</taxon>
        <taxon>Methanobacteriati</taxon>
        <taxon>Methanobacteriota</taxon>
        <taxon>Stenosarchaea group</taxon>
        <taxon>Methanomicrobia</taxon>
        <taxon>Methanosarcinales</taxon>
        <taxon>Methanosarcinaceae</taxon>
        <taxon>Methanolobus</taxon>
    </lineage>
</organism>
<proteinExistence type="predicted"/>
<dbReference type="AlphaFoldDB" id="A0AAE3H7S4"/>
<comment type="caution">
    <text evidence="2">The sequence shown here is derived from an EMBL/GenBank/DDBJ whole genome shotgun (WGS) entry which is preliminary data.</text>
</comment>
<evidence type="ECO:0000313" key="3">
    <source>
        <dbReference type="Proteomes" id="UP001206983"/>
    </source>
</evidence>
<accession>A0AAE3H7S4</accession>
<keyword evidence="3" id="KW-1185">Reference proteome</keyword>
<dbReference type="Pfam" id="PF00963">
    <property type="entry name" value="Cohesin"/>
    <property type="match status" value="1"/>
</dbReference>